<dbReference type="Pfam" id="PF02902">
    <property type="entry name" value="Peptidase_C48"/>
    <property type="match status" value="1"/>
</dbReference>
<evidence type="ECO:0000256" key="4">
    <source>
        <dbReference type="SAM" id="MobiDB-lite"/>
    </source>
</evidence>
<evidence type="ECO:0000313" key="7">
    <source>
        <dbReference type="Proteomes" id="UP001152484"/>
    </source>
</evidence>
<dbReference type="InterPro" id="IPR003653">
    <property type="entry name" value="Peptidase_C48_C"/>
</dbReference>
<comment type="similarity">
    <text evidence="1">Belongs to the peptidase C48 family.</text>
</comment>
<keyword evidence="2" id="KW-0645">Protease</keyword>
<evidence type="ECO:0000313" key="6">
    <source>
        <dbReference type="EMBL" id="CAH9101401.1"/>
    </source>
</evidence>
<reference evidence="6" key="1">
    <citation type="submission" date="2022-07" db="EMBL/GenBank/DDBJ databases">
        <authorList>
            <person name="Macas J."/>
            <person name="Novak P."/>
            <person name="Neumann P."/>
        </authorList>
    </citation>
    <scope>NUCLEOTIDE SEQUENCE</scope>
</reference>
<dbReference type="Proteomes" id="UP001152484">
    <property type="component" value="Unassembled WGS sequence"/>
</dbReference>
<comment type="caution">
    <text evidence="6">The sequence shown here is derived from an EMBL/GenBank/DDBJ whole genome shotgun (WGS) entry which is preliminary data.</text>
</comment>
<dbReference type="PANTHER" id="PTHR48449:SF1">
    <property type="entry name" value="DUF1985 DOMAIN-CONTAINING PROTEIN"/>
    <property type="match status" value="1"/>
</dbReference>
<evidence type="ECO:0000259" key="5">
    <source>
        <dbReference type="PROSITE" id="PS50600"/>
    </source>
</evidence>
<dbReference type="PANTHER" id="PTHR48449">
    <property type="entry name" value="DUF1985 DOMAIN-CONTAINING PROTEIN"/>
    <property type="match status" value="1"/>
</dbReference>
<dbReference type="EMBL" id="CAMAPE010000038">
    <property type="protein sequence ID" value="CAH9101401.1"/>
    <property type="molecule type" value="Genomic_DNA"/>
</dbReference>
<sequence length="701" mass="79463">MVRTPLAEMAERALKLRIPSHDYFPAQYSVCSNFRNAAKWVQSSLSATEIEIFRALPWGHLIDIPPTQFSGQVFHMLALHLVQEQPDEELWFAIGGTLYKFTYVDFCRISGLPAGAKPVAAAGDVSGQESGDEAEPVGAIAKKYLGGSVDITHVNLKNKFEKLKLSKHRDQMDAVKLASSFYIECVLLAKDNTTRINVSSIRLVNDLEEFKKCPWSLRSYKLLVSHMKGLMDGQPQKFKDQKENNPNYRNAKLSVYGFPLVLQVWAYEEINEVGKNFANKVGNHDVPLLNWKVERKFHYSKLRRVVFPEEEEKLSDSEGGEEEENQEEEMTEEDLRLFEKVKILEELQDLRKYVQRVENKITYVEKSLSEIKVLLLKLVGKPNPSVEEEVDKDAIGDERVPAGEDVLKTSVVNDDGVADDAAAGDGEKNVQEEEPNVATEEVSMQVEVVKGDADHVADSEDGEDATRADVIISAVMTEVNWESEQNKVASNFPDLMMSLNEDNLPPLTAPGPFENLDWDGDDVGSAPIDVEAIQVVSRKEVKKRKRCRSKYQCSPYVEPIVSIQPAIFHPTDNHIASLKAWIQEADTVEPKTFVLNLSSFDEVDRDFFRELVEPDESLWSYHQVMTKDYKDENAWTADRCLPSVDWRGLQKVFVPLNVDGMHWVLAEVDLRAKLVRVYDSMRTSRSMLHAAHLCVRLPLLF</sequence>
<feature type="domain" description="Ubiquitin-like protease family profile" evidence="5">
    <location>
        <begin position="497"/>
        <end position="701"/>
    </location>
</feature>
<keyword evidence="3" id="KW-0378">Hydrolase</keyword>
<dbReference type="AlphaFoldDB" id="A0A9P0ZJX5"/>
<gene>
    <name evidence="6" type="ORF">CEURO_LOCUS15367</name>
</gene>
<dbReference type="GO" id="GO:0006508">
    <property type="term" value="P:proteolysis"/>
    <property type="evidence" value="ECO:0007669"/>
    <property type="project" value="UniProtKB-KW"/>
</dbReference>
<evidence type="ECO:0000256" key="2">
    <source>
        <dbReference type="ARBA" id="ARBA00022670"/>
    </source>
</evidence>
<name>A0A9P0ZJX5_CUSEU</name>
<feature type="region of interest" description="Disordered" evidence="4">
    <location>
        <begin position="311"/>
        <end position="332"/>
    </location>
</feature>
<evidence type="ECO:0000256" key="3">
    <source>
        <dbReference type="ARBA" id="ARBA00022801"/>
    </source>
</evidence>
<dbReference type="PROSITE" id="PS50600">
    <property type="entry name" value="ULP_PROTEASE"/>
    <property type="match status" value="1"/>
</dbReference>
<protein>
    <recommendedName>
        <fullName evidence="5">Ubiquitin-like protease family profile domain-containing protein</fullName>
    </recommendedName>
</protein>
<dbReference type="OrthoDB" id="1644891at2759"/>
<organism evidence="6 7">
    <name type="scientific">Cuscuta europaea</name>
    <name type="common">European dodder</name>
    <dbReference type="NCBI Taxonomy" id="41803"/>
    <lineage>
        <taxon>Eukaryota</taxon>
        <taxon>Viridiplantae</taxon>
        <taxon>Streptophyta</taxon>
        <taxon>Embryophyta</taxon>
        <taxon>Tracheophyta</taxon>
        <taxon>Spermatophyta</taxon>
        <taxon>Magnoliopsida</taxon>
        <taxon>eudicotyledons</taxon>
        <taxon>Gunneridae</taxon>
        <taxon>Pentapetalae</taxon>
        <taxon>asterids</taxon>
        <taxon>lamiids</taxon>
        <taxon>Solanales</taxon>
        <taxon>Convolvulaceae</taxon>
        <taxon>Cuscuteae</taxon>
        <taxon>Cuscuta</taxon>
        <taxon>Cuscuta subgen. Cuscuta</taxon>
    </lineage>
</organism>
<keyword evidence="7" id="KW-1185">Reference proteome</keyword>
<dbReference type="Gene3D" id="3.30.310.130">
    <property type="entry name" value="Ubiquitin-related"/>
    <property type="match status" value="1"/>
</dbReference>
<dbReference type="SUPFAM" id="SSF54001">
    <property type="entry name" value="Cysteine proteinases"/>
    <property type="match status" value="1"/>
</dbReference>
<accession>A0A9P0ZJX5</accession>
<dbReference type="Pfam" id="PF09331">
    <property type="entry name" value="DUF1985"/>
    <property type="match status" value="1"/>
</dbReference>
<evidence type="ECO:0000256" key="1">
    <source>
        <dbReference type="ARBA" id="ARBA00005234"/>
    </source>
</evidence>
<dbReference type="InterPro" id="IPR038765">
    <property type="entry name" value="Papain-like_cys_pep_sf"/>
</dbReference>
<proteinExistence type="inferred from homology"/>
<feature type="region of interest" description="Disordered" evidence="4">
    <location>
        <begin position="416"/>
        <end position="438"/>
    </location>
</feature>
<dbReference type="InterPro" id="IPR015410">
    <property type="entry name" value="DUF1985"/>
</dbReference>
<dbReference type="GO" id="GO:0008234">
    <property type="term" value="F:cysteine-type peptidase activity"/>
    <property type="evidence" value="ECO:0007669"/>
    <property type="project" value="InterPro"/>
</dbReference>